<dbReference type="InterPro" id="IPR011761">
    <property type="entry name" value="ATP-grasp"/>
</dbReference>
<dbReference type="Pfam" id="PF01820">
    <property type="entry name" value="Dala_Dala_lig_N"/>
    <property type="match status" value="1"/>
</dbReference>
<evidence type="ECO:0000256" key="4">
    <source>
        <dbReference type="ARBA" id="ARBA00022598"/>
    </source>
</evidence>
<comment type="subcellular location">
    <subcellularLocation>
        <location evidence="1">Cytoplasm</location>
    </subcellularLocation>
</comment>
<dbReference type="Gene3D" id="3.30.470.20">
    <property type="entry name" value="ATP-grasp fold, B domain"/>
    <property type="match status" value="1"/>
</dbReference>
<evidence type="ECO:0000256" key="6">
    <source>
        <dbReference type="ARBA" id="ARBA00022840"/>
    </source>
</evidence>
<evidence type="ECO:0000256" key="2">
    <source>
        <dbReference type="ARBA" id="ARBA00010871"/>
    </source>
</evidence>
<sequence>MTIFIDPIDTELVQRATGCLRGWRREHLGLKVAVVYGPLSAEDQLYSTQCPVEQRSSTALAESLASLGVWFKILDPTVPEFIQEVSRYDVALSNLHGPFGEDGKLQGLMEYLRVPYCGSGVSASAIAADKILCKRVMETLGVPTPDWRVWNGGPADWDGDSVMVKDPLGGSSVGMTLVHEEVDIAEALRAASGPDGGEVLIETYTPGTPVTVGLLELPTKEVLVFPPLATSVHDAEFYDAETKLDADSKGTVSVAPAELDPSILTRLAGHAKTLWDGLGLRGQARVDFMVTGDDEVYALEVNSTPGMSWGSNYVTGAVLCGLSHSDVVLAMLHEALTRRPYDVPLPTPVFTATTAVREAAA</sequence>
<keyword evidence="8" id="KW-0573">Peptidoglycan synthesis</keyword>
<evidence type="ECO:0000256" key="9">
    <source>
        <dbReference type="ARBA" id="ARBA00023316"/>
    </source>
</evidence>
<evidence type="ECO:0000256" key="10">
    <source>
        <dbReference type="PROSITE-ProRule" id="PRU00409"/>
    </source>
</evidence>
<dbReference type="GO" id="GO:0008360">
    <property type="term" value="P:regulation of cell shape"/>
    <property type="evidence" value="ECO:0007669"/>
    <property type="project" value="UniProtKB-KW"/>
</dbReference>
<proteinExistence type="inferred from homology"/>
<dbReference type="GO" id="GO:0046872">
    <property type="term" value="F:metal ion binding"/>
    <property type="evidence" value="ECO:0007669"/>
    <property type="project" value="InterPro"/>
</dbReference>
<dbReference type="Pfam" id="PF07478">
    <property type="entry name" value="Dala_Dala_lig_C"/>
    <property type="match status" value="1"/>
</dbReference>
<accession>A0AB39LZW9</accession>
<dbReference type="PANTHER" id="PTHR23132">
    <property type="entry name" value="D-ALANINE--D-ALANINE LIGASE"/>
    <property type="match status" value="1"/>
</dbReference>
<dbReference type="InterPro" id="IPR013815">
    <property type="entry name" value="ATP_grasp_subdomain_1"/>
</dbReference>
<keyword evidence="5 10" id="KW-0547">Nucleotide-binding</keyword>
<dbReference type="EMBL" id="CP163431">
    <property type="protein sequence ID" value="XDP99324.1"/>
    <property type="molecule type" value="Genomic_DNA"/>
</dbReference>
<name>A0AB39LZW9_9ACTN</name>
<gene>
    <name evidence="12" type="ORF">AB5J58_03625</name>
</gene>
<dbReference type="InterPro" id="IPR000291">
    <property type="entry name" value="D-Ala_lig_Van_CS"/>
</dbReference>
<protein>
    <submittedName>
        <fullName evidence="12">ATP-grasp domain-containing protein</fullName>
    </submittedName>
</protein>
<feature type="domain" description="ATP-grasp" evidence="11">
    <location>
        <begin position="134"/>
        <end position="333"/>
    </location>
</feature>
<dbReference type="Gene3D" id="3.30.1490.20">
    <property type="entry name" value="ATP-grasp fold, A domain"/>
    <property type="match status" value="1"/>
</dbReference>
<evidence type="ECO:0000256" key="7">
    <source>
        <dbReference type="ARBA" id="ARBA00022960"/>
    </source>
</evidence>
<dbReference type="PROSITE" id="PS00844">
    <property type="entry name" value="DALA_DALA_LIGASE_2"/>
    <property type="match status" value="1"/>
</dbReference>
<dbReference type="Gene3D" id="3.40.50.20">
    <property type="match status" value="1"/>
</dbReference>
<keyword evidence="9" id="KW-0961">Cell wall biogenesis/degradation</keyword>
<comment type="similarity">
    <text evidence="2">Belongs to the D-alanine--D-alanine ligase family.</text>
</comment>
<dbReference type="GO" id="GO:0005524">
    <property type="term" value="F:ATP binding"/>
    <property type="evidence" value="ECO:0007669"/>
    <property type="project" value="UniProtKB-UniRule"/>
</dbReference>
<keyword evidence="7" id="KW-0133">Cell shape</keyword>
<evidence type="ECO:0000256" key="3">
    <source>
        <dbReference type="ARBA" id="ARBA00022490"/>
    </source>
</evidence>
<organism evidence="12">
    <name type="scientific">Streptomyces sp. R08</name>
    <dbReference type="NCBI Taxonomy" id="3238624"/>
    <lineage>
        <taxon>Bacteria</taxon>
        <taxon>Bacillati</taxon>
        <taxon>Actinomycetota</taxon>
        <taxon>Actinomycetes</taxon>
        <taxon>Kitasatosporales</taxon>
        <taxon>Streptomycetaceae</taxon>
        <taxon>Streptomyces</taxon>
    </lineage>
</organism>
<dbReference type="RefSeq" id="WP_328742214.1">
    <property type="nucleotide sequence ID" value="NZ_CP163431.1"/>
</dbReference>
<dbReference type="SUPFAM" id="SSF56059">
    <property type="entry name" value="Glutathione synthetase ATP-binding domain-like"/>
    <property type="match status" value="1"/>
</dbReference>
<dbReference type="InterPro" id="IPR011095">
    <property type="entry name" value="Dala_Dala_lig_C"/>
</dbReference>
<dbReference type="GO" id="GO:0008716">
    <property type="term" value="F:D-alanine-D-alanine ligase activity"/>
    <property type="evidence" value="ECO:0007669"/>
    <property type="project" value="InterPro"/>
</dbReference>
<dbReference type="PROSITE" id="PS50975">
    <property type="entry name" value="ATP_GRASP"/>
    <property type="match status" value="1"/>
</dbReference>
<dbReference type="GeneID" id="96635857"/>
<dbReference type="PROSITE" id="PS00843">
    <property type="entry name" value="DALA_DALA_LIGASE_1"/>
    <property type="match status" value="1"/>
</dbReference>
<evidence type="ECO:0000256" key="5">
    <source>
        <dbReference type="ARBA" id="ARBA00022741"/>
    </source>
</evidence>
<dbReference type="InterPro" id="IPR016185">
    <property type="entry name" value="PreATP-grasp_dom_sf"/>
</dbReference>
<dbReference type="GO" id="GO:0071555">
    <property type="term" value="P:cell wall organization"/>
    <property type="evidence" value="ECO:0007669"/>
    <property type="project" value="UniProtKB-KW"/>
</dbReference>
<dbReference type="InterPro" id="IPR011127">
    <property type="entry name" value="Dala_Dala_lig_N"/>
</dbReference>
<evidence type="ECO:0000313" key="12">
    <source>
        <dbReference type="EMBL" id="XDP99324.1"/>
    </source>
</evidence>
<dbReference type="GO" id="GO:0009252">
    <property type="term" value="P:peptidoglycan biosynthetic process"/>
    <property type="evidence" value="ECO:0007669"/>
    <property type="project" value="UniProtKB-KW"/>
</dbReference>
<dbReference type="PANTHER" id="PTHR23132:SF23">
    <property type="entry name" value="D-ALANINE--D-ALANINE LIGASE B"/>
    <property type="match status" value="1"/>
</dbReference>
<dbReference type="AlphaFoldDB" id="A0AB39LZW9"/>
<evidence type="ECO:0000256" key="1">
    <source>
        <dbReference type="ARBA" id="ARBA00004496"/>
    </source>
</evidence>
<dbReference type="GO" id="GO:0005737">
    <property type="term" value="C:cytoplasm"/>
    <property type="evidence" value="ECO:0007669"/>
    <property type="project" value="UniProtKB-SubCell"/>
</dbReference>
<dbReference type="SUPFAM" id="SSF52440">
    <property type="entry name" value="PreATP-grasp domain"/>
    <property type="match status" value="1"/>
</dbReference>
<evidence type="ECO:0000259" key="11">
    <source>
        <dbReference type="PROSITE" id="PS50975"/>
    </source>
</evidence>
<reference evidence="12" key="1">
    <citation type="submission" date="2024-07" db="EMBL/GenBank/DDBJ databases">
        <authorList>
            <person name="Yu S.T."/>
        </authorList>
    </citation>
    <scope>NUCLEOTIDE SEQUENCE</scope>
    <source>
        <strain evidence="12">R08</strain>
    </source>
</reference>
<keyword evidence="6 10" id="KW-0067">ATP-binding</keyword>
<keyword evidence="3" id="KW-0963">Cytoplasm</keyword>
<evidence type="ECO:0000256" key="8">
    <source>
        <dbReference type="ARBA" id="ARBA00022984"/>
    </source>
</evidence>
<keyword evidence="4" id="KW-0436">Ligase</keyword>